<name>A0ABN8XG35_9BACT</name>
<dbReference type="EMBL" id="OX458932">
    <property type="protein sequence ID" value="CAI9085439.1"/>
    <property type="molecule type" value="Genomic_DNA"/>
</dbReference>
<evidence type="ECO:0000313" key="2">
    <source>
        <dbReference type="Proteomes" id="UP001161497"/>
    </source>
</evidence>
<reference evidence="1" key="1">
    <citation type="submission" date="2023-03" db="EMBL/GenBank/DDBJ databases">
        <authorList>
            <person name="Cremers G."/>
            <person name="Picone N."/>
        </authorList>
    </citation>
    <scope>NUCLEOTIDE SEQUENCE</scope>
    <source>
        <strain evidence="1">Sample_alias</strain>
    </source>
</reference>
<keyword evidence="2" id="KW-1185">Reference proteome</keyword>
<proteinExistence type="predicted"/>
<dbReference type="Proteomes" id="UP001161497">
    <property type="component" value="Chromosome"/>
</dbReference>
<evidence type="ECO:0000313" key="1">
    <source>
        <dbReference type="EMBL" id="CAI9085439.1"/>
    </source>
</evidence>
<organism evidence="1 2">
    <name type="scientific">Candidatus Methylacidiphilum fumarolicum</name>
    <dbReference type="NCBI Taxonomy" id="591154"/>
    <lineage>
        <taxon>Bacteria</taxon>
        <taxon>Pseudomonadati</taxon>
        <taxon>Verrucomicrobiota</taxon>
        <taxon>Methylacidiphilae</taxon>
        <taxon>Methylacidiphilales</taxon>
        <taxon>Methylacidiphilaceae</taxon>
        <taxon>Methylacidiphilum (ex Ratnadevi et al. 2023)</taxon>
    </lineage>
</organism>
<gene>
    <name evidence="1" type="ORF">MFUM_1071</name>
</gene>
<sequence>MDQGYSGNHHGVQRSAIRESLVQEPEAIGWCQKSRGGIPGRIVVHTIALDSNNIQATYFAKAARTTRFAYF</sequence>
<accession>A0ABN8XG35</accession>
<protein>
    <submittedName>
        <fullName evidence="1">Uncharacterized protein</fullName>
    </submittedName>
</protein>